<dbReference type="PROSITE" id="PS51257">
    <property type="entry name" value="PROKAR_LIPOPROTEIN"/>
    <property type="match status" value="1"/>
</dbReference>
<proteinExistence type="predicted"/>
<reference evidence="1" key="1">
    <citation type="submission" date="2013-02" db="EMBL/GenBank/DDBJ databases">
        <title>Comparative genomics of Borrelia species.</title>
        <authorList>
            <person name="Schwan T.G."/>
            <person name="Raffel S.J."/>
            <person name="Porcella S.F."/>
        </authorList>
    </citation>
    <scope>NUCLEOTIDE SEQUENCE</scope>
    <source>
        <strain evidence="1">DOU</strain>
        <plasmid evidence="1">unnamed</plasmid>
    </source>
</reference>
<dbReference type="AlphaFoldDB" id="W5SJQ6"/>
<evidence type="ECO:0008006" key="2">
    <source>
        <dbReference type="Google" id="ProtNLM"/>
    </source>
</evidence>
<organism evidence="1">
    <name type="scientific">Borrelia crocidurae DOU</name>
    <dbReference type="NCBI Taxonomy" id="1293575"/>
    <lineage>
        <taxon>Bacteria</taxon>
        <taxon>Pseudomonadati</taxon>
        <taxon>Spirochaetota</taxon>
        <taxon>Spirochaetia</taxon>
        <taxon>Spirochaetales</taxon>
        <taxon>Borreliaceae</taxon>
        <taxon>Borrelia</taxon>
    </lineage>
</organism>
<dbReference type="RefSeq" id="WP_025401190.1">
    <property type="nucleotide sequence ID" value="NZ_CP004304.1"/>
</dbReference>
<keyword evidence="1" id="KW-0614">Plasmid</keyword>
<geneLocation type="plasmid" evidence="1">
    <name>unnamed</name>
</geneLocation>
<dbReference type="EMBL" id="CP004304">
    <property type="protein sequence ID" value="AHH07172.1"/>
    <property type="molecule type" value="Genomic_DNA"/>
</dbReference>
<sequence length="190" mass="21497">MKFKNKFLILSLLFSFISCDLFLDKDKGALEGVFDKYIEKYSSSILDSNNDTIEENSKSSQHVDLKTSKKRSKRSVVEETAAEVVEPVAVLKAVVDSVVKSVVSVVESVVEEDDGVKKEVEKVKEVEEVKVEKKKGTLEAEIDYVKDALSWIKTIKETNHQTDIMSDILAIYGDIVNLKKIISQKYEQRD</sequence>
<name>W5SJQ6_9SPIR</name>
<accession>W5SJQ6</accession>
<dbReference type="HOGENOM" id="CLU_101279_0_0_12"/>
<protein>
    <recommendedName>
        <fullName evidence="2">Lipoprotein</fullName>
    </recommendedName>
</protein>
<gene>
    <name evidence="1" type="ORF">BCD_1106</name>
</gene>
<evidence type="ECO:0000313" key="1">
    <source>
        <dbReference type="EMBL" id="AHH07172.1"/>
    </source>
</evidence>